<dbReference type="KEGG" id="tpe:Tpen_1701"/>
<dbReference type="Proteomes" id="UP000000641">
    <property type="component" value="Chromosome"/>
</dbReference>
<dbReference type="eggNOG" id="arCOG03745">
    <property type="taxonomic scope" value="Archaea"/>
</dbReference>
<dbReference type="EnsemblBacteria" id="ABL79096">
    <property type="protein sequence ID" value="ABL79096"/>
    <property type="gene ID" value="Tpen_1701"/>
</dbReference>
<evidence type="ECO:0000313" key="2">
    <source>
        <dbReference type="Proteomes" id="UP000000641"/>
    </source>
</evidence>
<dbReference type="EMBL" id="CP000505">
    <property type="protein sequence ID" value="ABL79096.1"/>
    <property type="molecule type" value="Genomic_DNA"/>
</dbReference>
<dbReference type="AlphaFoldDB" id="A1S0W6"/>
<gene>
    <name evidence="1" type="ordered locus">Tpen_1701</name>
</gene>
<protein>
    <submittedName>
        <fullName evidence="1">Uncharacterized protein</fullName>
    </submittedName>
</protein>
<keyword evidence="2" id="KW-1185">Reference proteome</keyword>
<sequence>MAEVEVKGRKWPVLVAEVDAPVPLLGVYALETLGLRVNPTTGELEEVSPEGGYLLVAGLMLSCLKLTFSHLRRIKAKTASYSQE</sequence>
<dbReference type="HOGENOM" id="CLU_2519954_0_0_2"/>
<accession>A1S0W6</accession>
<organism evidence="1 2">
    <name type="scientific">Thermofilum pendens (strain DSM 2475 / Hrk 5)</name>
    <dbReference type="NCBI Taxonomy" id="368408"/>
    <lineage>
        <taxon>Archaea</taxon>
        <taxon>Thermoproteota</taxon>
        <taxon>Thermoprotei</taxon>
        <taxon>Thermofilales</taxon>
        <taxon>Thermofilaceae</taxon>
        <taxon>Thermofilum</taxon>
    </lineage>
</organism>
<name>A1S0W6_THEPD</name>
<dbReference type="GeneID" id="58787009"/>
<reference evidence="2" key="1">
    <citation type="journal article" date="2008" name="J. Bacteriol.">
        <title>Genome sequence of Thermofilum pendens reveals an exceptional loss of biosynthetic pathways without genome reduction.</title>
        <authorList>
            <person name="Anderson I."/>
            <person name="Rodriguez J."/>
            <person name="Susanti D."/>
            <person name="Porat I."/>
            <person name="Reich C."/>
            <person name="Ulrich L.E."/>
            <person name="Elkins J.G."/>
            <person name="Mavromatis K."/>
            <person name="Lykidis A."/>
            <person name="Kim E."/>
            <person name="Thompson L.S."/>
            <person name="Nolan M."/>
            <person name="Land M."/>
            <person name="Copeland A."/>
            <person name="Lapidus A."/>
            <person name="Lucas S."/>
            <person name="Detter C."/>
            <person name="Zhulin I.B."/>
            <person name="Olsen G.J."/>
            <person name="Whitman W."/>
            <person name="Mukhopadhyay B."/>
            <person name="Bristow J."/>
            <person name="Kyrpides N."/>
        </authorList>
    </citation>
    <scope>NUCLEOTIDE SEQUENCE [LARGE SCALE GENOMIC DNA]</scope>
    <source>
        <strain evidence="2">DSM 2475 / Hrk 5</strain>
    </source>
</reference>
<proteinExistence type="predicted"/>
<evidence type="ECO:0000313" key="1">
    <source>
        <dbReference type="EMBL" id="ABL79096.1"/>
    </source>
</evidence>
<dbReference type="OrthoDB" id="28014at2157"/>
<dbReference type="RefSeq" id="WP_011753361.1">
    <property type="nucleotide sequence ID" value="NC_008698.1"/>
</dbReference>